<evidence type="ECO:0000256" key="8">
    <source>
        <dbReference type="ARBA" id="ARBA00023136"/>
    </source>
</evidence>
<comment type="subcellular location">
    <subcellularLocation>
        <location evidence="1">Cell outer membrane</location>
        <topology evidence="1">Lipid-anchor</topology>
    </subcellularLocation>
</comment>
<accession>A0A7D5V9Y9</accession>
<dbReference type="SUPFAM" id="SSF89392">
    <property type="entry name" value="Prokaryotic lipoproteins and lipoprotein localization factors"/>
    <property type="match status" value="1"/>
</dbReference>
<gene>
    <name evidence="14" type="primary">lolB</name>
    <name evidence="14" type="ORF">HZU75_09435</name>
</gene>
<keyword evidence="11" id="KW-0998">Cell outer membrane</keyword>
<evidence type="ECO:0000256" key="11">
    <source>
        <dbReference type="ARBA" id="ARBA00023237"/>
    </source>
</evidence>
<keyword evidence="10" id="KW-0143">Chaperone</keyword>
<evidence type="ECO:0000256" key="5">
    <source>
        <dbReference type="ARBA" id="ARBA00022448"/>
    </source>
</evidence>
<dbReference type="GO" id="GO:0009279">
    <property type="term" value="C:cell outer membrane"/>
    <property type="evidence" value="ECO:0007669"/>
    <property type="project" value="UniProtKB-SubCell"/>
</dbReference>
<evidence type="ECO:0000256" key="9">
    <source>
        <dbReference type="ARBA" id="ARBA00023139"/>
    </source>
</evidence>
<dbReference type="Gene3D" id="2.50.20.10">
    <property type="entry name" value="Lipoprotein localisation LolA/LolB/LppX"/>
    <property type="match status" value="1"/>
</dbReference>
<evidence type="ECO:0000256" key="13">
    <source>
        <dbReference type="SAM" id="SignalP"/>
    </source>
</evidence>
<feature type="signal peptide" evidence="13">
    <location>
        <begin position="1"/>
        <end position="23"/>
    </location>
</feature>
<dbReference type="AlphaFoldDB" id="A0A7D5V9Y9"/>
<dbReference type="NCBIfam" id="TIGR00548">
    <property type="entry name" value="lolB"/>
    <property type="match status" value="1"/>
</dbReference>
<dbReference type="PROSITE" id="PS51257">
    <property type="entry name" value="PROKAR_LIPOPROTEIN"/>
    <property type="match status" value="1"/>
</dbReference>
<dbReference type="CDD" id="cd16326">
    <property type="entry name" value="LolB"/>
    <property type="match status" value="1"/>
</dbReference>
<comment type="similarity">
    <text evidence="2">Belongs to the LolB family.</text>
</comment>
<dbReference type="Pfam" id="PF03550">
    <property type="entry name" value="LolB"/>
    <property type="match status" value="1"/>
</dbReference>
<evidence type="ECO:0000256" key="3">
    <source>
        <dbReference type="ARBA" id="ARBA00011245"/>
    </source>
</evidence>
<keyword evidence="5" id="KW-0813">Transport</keyword>
<dbReference type="EMBL" id="CP058952">
    <property type="protein sequence ID" value="QLI81736.1"/>
    <property type="molecule type" value="Genomic_DNA"/>
</dbReference>
<keyword evidence="9" id="KW-0564">Palmitate</keyword>
<dbReference type="GO" id="GO:0015031">
    <property type="term" value="P:protein transport"/>
    <property type="evidence" value="ECO:0007669"/>
    <property type="project" value="UniProtKB-KW"/>
</dbReference>
<dbReference type="RefSeq" id="WP_180305845.1">
    <property type="nucleotide sequence ID" value="NZ_CP058952.1"/>
</dbReference>
<sequence length="178" mass="19733">MSWKRLIVGVSALLLACTQAPLAPPQAGFSASGKVNIRQGNQSDTAQFAWRASPNEDQLSLATPFGSVLAELQLRYQGDEIISAQLNQAGQITQAEDPEALLQQLTGLQLPVSGLRWWLRGQARPDVPFTREGEVLLQNGWRISASDYRNGPQPYRIELLRDDLKVRILINEWITSSP</sequence>
<keyword evidence="15" id="KW-1185">Reference proteome</keyword>
<proteinExistence type="inferred from homology"/>
<evidence type="ECO:0000256" key="6">
    <source>
        <dbReference type="ARBA" id="ARBA00022729"/>
    </source>
</evidence>
<evidence type="ECO:0000256" key="4">
    <source>
        <dbReference type="ARBA" id="ARBA00016202"/>
    </source>
</evidence>
<keyword evidence="12 14" id="KW-0449">Lipoprotein</keyword>
<evidence type="ECO:0000256" key="12">
    <source>
        <dbReference type="ARBA" id="ARBA00023288"/>
    </source>
</evidence>
<reference evidence="14 15" key="1">
    <citation type="journal article" date="2016" name="Int. J. Syst. Evol. Microbiol.">
        <title>Chitinibacter fontanus sp. nov., isolated from a spring.</title>
        <authorList>
            <person name="Sheu S.Y."/>
            <person name="Li Y.S."/>
            <person name="Young C.C."/>
            <person name="Chen W.M."/>
        </authorList>
    </citation>
    <scope>NUCLEOTIDE SEQUENCE [LARGE SCALE GENOMIC DNA]</scope>
    <source>
        <strain evidence="14 15">STM-7</strain>
    </source>
</reference>
<keyword evidence="7" id="KW-0653">Protein transport</keyword>
<evidence type="ECO:0000256" key="10">
    <source>
        <dbReference type="ARBA" id="ARBA00023186"/>
    </source>
</evidence>
<name>A0A7D5V9Y9_9NEIS</name>
<organism evidence="14 15">
    <name type="scientific">Chitinibacter fontanus</name>
    <dbReference type="NCBI Taxonomy" id="1737446"/>
    <lineage>
        <taxon>Bacteria</taxon>
        <taxon>Pseudomonadati</taxon>
        <taxon>Pseudomonadota</taxon>
        <taxon>Betaproteobacteria</taxon>
        <taxon>Neisseriales</taxon>
        <taxon>Chitinibacteraceae</taxon>
        <taxon>Chitinibacter</taxon>
    </lineage>
</organism>
<dbReference type="InterPro" id="IPR004565">
    <property type="entry name" value="OM_lipoprot_LolB"/>
</dbReference>
<evidence type="ECO:0000256" key="7">
    <source>
        <dbReference type="ARBA" id="ARBA00022927"/>
    </source>
</evidence>
<keyword evidence="8" id="KW-0472">Membrane</keyword>
<dbReference type="Proteomes" id="UP000510822">
    <property type="component" value="Chromosome"/>
</dbReference>
<protein>
    <recommendedName>
        <fullName evidence="4">Outer-membrane lipoprotein LolB</fullName>
    </recommendedName>
</protein>
<evidence type="ECO:0000256" key="1">
    <source>
        <dbReference type="ARBA" id="ARBA00004459"/>
    </source>
</evidence>
<keyword evidence="6 13" id="KW-0732">Signal</keyword>
<dbReference type="InterPro" id="IPR029046">
    <property type="entry name" value="LolA/LolB/LppX"/>
</dbReference>
<comment type="subunit">
    <text evidence="3">Monomer.</text>
</comment>
<evidence type="ECO:0000313" key="14">
    <source>
        <dbReference type="EMBL" id="QLI81736.1"/>
    </source>
</evidence>
<evidence type="ECO:0000313" key="15">
    <source>
        <dbReference type="Proteomes" id="UP000510822"/>
    </source>
</evidence>
<dbReference type="KEGG" id="cfon:HZU75_09435"/>
<feature type="chain" id="PRO_5028874387" description="Outer-membrane lipoprotein LolB" evidence="13">
    <location>
        <begin position="24"/>
        <end position="178"/>
    </location>
</feature>
<evidence type="ECO:0000256" key="2">
    <source>
        <dbReference type="ARBA" id="ARBA00009696"/>
    </source>
</evidence>